<protein>
    <submittedName>
        <fullName evidence="2">Uncharacterized protein</fullName>
    </submittedName>
</protein>
<reference evidence="2 3" key="1">
    <citation type="submission" date="2019-01" db="EMBL/GenBank/DDBJ databases">
        <title>Spirosoma flava sp. nov., a propanil-degrading bacterium isolated from herbicide-contaminated soil.</title>
        <authorList>
            <person name="Zhang L."/>
            <person name="Jiang J.-D."/>
        </authorList>
    </citation>
    <scope>NUCLEOTIDE SEQUENCE [LARGE SCALE GENOMIC DNA]</scope>
    <source>
        <strain evidence="2 3">TY50</strain>
    </source>
</reference>
<dbReference type="AlphaFoldDB" id="A0A4Q2UWJ0"/>
<dbReference type="Proteomes" id="UP000290407">
    <property type="component" value="Unassembled WGS sequence"/>
</dbReference>
<feature type="compositionally biased region" description="Basic and acidic residues" evidence="1">
    <location>
        <begin position="1"/>
        <end position="12"/>
    </location>
</feature>
<organism evidence="2 3">
    <name type="scientific">Spirosoma sordidisoli</name>
    <dbReference type="NCBI Taxonomy" id="2502893"/>
    <lineage>
        <taxon>Bacteria</taxon>
        <taxon>Pseudomonadati</taxon>
        <taxon>Bacteroidota</taxon>
        <taxon>Cytophagia</taxon>
        <taxon>Cytophagales</taxon>
        <taxon>Cytophagaceae</taxon>
        <taxon>Spirosoma</taxon>
    </lineage>
</organism>
<accession>A0A4Q2UWJ0</accession>
<keyword evidence="3" id="KW-1185">Reference proteome</keyword>
<gene>
    <name evidence="2" type="ORF">EQG79_04180</name>
</gene>
<feature type="region of interest" description="Disordered" evidence="1">
    <location>
        <begin position="1"/>
        <end position="183"/>
    </location>
</feature>
<feature type="compositionally biased region" description="Basic and acidic residues" evidence="1">
    <location>
        <begin position="30"/>
        <end position="42"/>
    </location>
</feature>
<evidence type="ECO:0000313" key="3">
    <source>
        <dbReference type="Proteomes" id="UP000290407"/>
    </source>
</evidence>
<comment type="caution">
    <text evidence="2">The sequence shown here is derived from an EMBL/GenBank/DDBJ whole genome shotgun (WGS) entry which is preliminary data.</text>
</comment>
<name>A0A4Q2UWJ0_9BACT</name>
<proteinExistence type="predicted"/>
<sequence>MKDEKDVERDDAQIIGRTEGPFGSDDADADVYKQDNKHRPETENSPNGLDSEQVRGGQDGRNNRAMGSTDMDSENGVLRLGDMDNSTMEVTEEGAQNAAAGADKTNTAMVDVTTHGPDDYASADRVGVPNAQKAAKAQQEPDGGEDDDTEADRTDADDTDETDQSREEEVAETGTDLSNQPTY</sequence>
<dbReference type="RefSeq" id="WP_077919011.1">
    <property type="nucleotide sequence ID" value="NZ_SBLB01000001.1"/>
</dbReference>
<evidence type="ECO:0000256" key="1">
    <source>
        <dbReference type="SAM" id="MobiDB-lite"/>
    </source>
</evidence>
<dbReference type="EMBL" id="SBLB01000001">
    <property type="protein sequence ID" value="RYC71349.1"/>
    <property type="molecule type" value="Genomic_DNA"/>
</dbReference>
<evidence type="ECO:0000313" key="2">
    <source>
        <dbReference type="EMBL" id="RYC71349.1"/>
    </source>
</evidence>